<dbReference type="SUPFAM" id="SSF52540">
    <property type="entry name" value="P-loop containing nucleoside triphosphate hydrolases"/>
    <property type="match status" value="1"/>
</dbReference>
<dbReference type="GO" id="GO:0005886">
    <property type="term" value="C:plasma membrane"/>
    <property type="evidence" value="ECO:0007669"/>
    <property type="project" value="TreeGrafter"/>
</dbReference>
<reference evidence="14 15" key="2">
    <citation type="submission" date="2015-01" db="EMBL/GenBank/DDBJ databases">
        <title>Complete genome sequence of Pyrinomonas methylaliphatogenes type strain K22T.</title>
        <authorList>
            <person name="Lee K.C.Y."/>
            <person name="Power J.F."/>
            <person name="Dunfield P.F."/>
            <person name="Morgan X.C."/>
            <person name="Huttenhower C."/>
            <person name="Stott M.B."/>
        </authorList>
    </citation>
    <scope>NUCLEOTIDE SEQUENCE [LARGE SCALE GENOMIC DNA]</scope>
    <source>
        <strain evidence="14 15">K22</strain>
    </source>
</reference>
<keyword evidence="9 13" id="KW-0418">Kinase</keyword>
<dbReference type="AlphaFoldDB" id="A0A0B6WYN7"/>
<evidence type="ECO:0000256" key="1">
    <source>
        <dbReference type="ARBA" id="ARBA00002274"/>
    </source>
</evidence>
<evidence type="ECO:0000256" key="5">
    <source>
        <dbReference type="ARBA" id="ARBA00022516"/>
    </source>
</evidence>
<keyword evidence="11 13" id="KW-0443">Lipid metabolism</keyword>
<dbReference type="Gene3D" id="3.40.50.300">
    <property type="entry name" value="P-loop containing nucleotide triphosphate hydrolases"/>
    <property type="match status" value="1"/>
</dbReference>
<keyword evidence="10 13" id="KW-0067">ATP-binding</keyword>
<dbReference type="InterPro" id="IPR003758">
    <property type="entry name" value="LpxK"/>
</dbReference>
<name>A0A0B6WYN7_9BACT</name>
<evidence type="ECO:0000256" key="2">
    <source>
        <dbReference type="ARBA" id="ARBA00004870"/>
    </source>
</evidence>
<sequence length="355" mass="39252">MFALAPFSLLYGAIVRGRTALYRAGVLRTHRIDVPVVSIGNITTGGTGKTPLVIWVARAMANEGHRPCILTRGYGRRSANRRVLVSDGETIFADALTGGDEPLLLAEKLRGKAAVISDRDRVAAAQWARENLAIDLFILDDGFQHLRLARDLDIVTLDASNAWGNGLLPYGRRREPLSSLARADCLIITRAEQAHDPERLREEAKRFGKDRPIHLAYTRTVGARALDSALQTGPTSDWRDRQPFAAFCALGNPGAFFSHLRREGLALTLTCAFADHHIYTQQEIDRLTELAIKSGARALITTEKDAVKLRALRFDIPCFVLEIEVEIERAEDLRAILNDATCHRRKANQSARGTG</sequence>
<dbReference type="Proteomes" id="UP000031518">
    <property type="component" value="Unassembled WGS sequence"/>
</dbReference>
<dbReference type="GO" id="GO:0009245">
    <property type="term" value="P:lipid A biosynthetic process"/>
    <property type="evidence" value="ECO:0007669"/>
    <property type="project" value="UniProtKB-UniRule"/>
</dbReference>
<dbReference type="EC" id="2.7.1.130" evidence="3 13"/>
<evidence type="ECO:0000256" key="10">
    <source>
        <dbReference type="ARBA" id="ARBA00022840"/>
    </source>
</evidence>
<dbReference type="InterPro" id="IPR027417">
    <property type="entry name" value="P-loop_NTPase"/>
</dbReference>
<dbReference type="RefSeq" id="WP_060635518.1">
    <property type="nucleotide sequence ID" value="NZ_CBXV010000006.1"/>
</dbReference>
<evidence type="ECO:0000313" key="15">
    <source>
        <dbReference type="Proteomes" id="UP000031518"/>
    </source>
</evidence>
<evidence type="ECO:0000256" key="8">
    <source>
        <dbReference type="ARBA" id="ARBA00022741"/>
    </source>
</evidence>
<evidence type="ECO:0000256" key="11">
    <source>
        <dbReference type="ARBA" id="ARBA00023098"/>
    </source>
</evidence>
<comment type="function">
    <text evidence="1 13">Transfers the gamma-phosphate of ATP to the 4'-position of a tetraacyldisaccharide 1-phosphate intermediate (termed DS-1-P) to form tetraacyldisaccharide 1,4'-bis-phosphate (lipid IVA).</text>
</comment>
<gene>
    <name evidence="13" type="primary">lpxK</name>
    <name evidence="14" type="ORF">PYK22_01854</name>
</gene>
<keyword evidence="7 13" id="KW-0808">Transferase</keyword>
<keyword evidence="15" id="KW-1185">Reference proteome</keyword>
<evidence type="ECO:0000256" key="3">
    <source>
        <dbReference type="ARBA" id="ARBA00012071"/>
    </source>
</evidence>
<dbReference type="NCBIfam" id="TIGR00682">
    <property type="entry name" value="lpxK"/>
    <property type="match status" value="1"/>
</dbReference>
<dbReference type="HAMAP" id="MF_00409">
    <property type="entry name" value="LpxK"/>
    <property type="match status" value="1"/>
</dbReference>
<dbReference type="EMBL" id="CBXV010000006">
    <property type="protein sequence ID" value="CDM65847.1"/>
    <property type="molecule type" value="Genomic_DNA"/>
</dbReference>
<dbReference type="GO" id="GO:0005524">
    <property type="term" value="F:ATP binding"/>
    <property type="evidence" value="ECO:0007669"/>
    <property type="project" value="UniProtKB-UniRule"/>
</dbReference>
<dbReference type="OrthoDB" id="9789797at2"/>
<evidence type="ECO:0000313" key="14">
    <source>
        <dbReference type="EMBL" id="CDM65847.1"/>
    </source>
</evidence>
<comment type="similarity">
    <text evidence="13">Belongs to the LpxK family.</text>
</comment>
<organism evidence="14 15">
    <name type="scientific">Pyrinomonas methylaliphatogenes</name>
    <dbReference type="NCBI Taxonomy" id="454194"/>
    <lineage>
        <taxon>Bacteria</taxon>
        <taxon>Pseudomonadati</taxon>
        <taxon>Acidobacteriota</taxon>
        <taxon>Blastocatellia</taxon>
        <taxon>Blastocatellales</taxon>
        <taxon>Pyrinomonadaceae</taxon>
        <taxon>Pyrinomonas</taxon>
    </lineage>
</organism>
<comment type="pathway">
    <text evidence="2 13">Glycolipid biosynthesis; lipid IV(A) biosynthesis; lipid IV(A) from (3R)-3-hydroxytetradecanoyl-[acyl-carrier-protein] and UDP-N-acetyl-alpha-D-glucosamine: step 6/6.</text>
</comment>
<keyword evidence="6 13" id="KW-0441">Lipid A biosynthesis</keyword>
<dbReference type="GO" id="GO:0009244">
    <property type="term" value="P:lipopolysaccharide core region biosynthetic process"/>
    <property type="evidence" value="ECO:0007669"/>
    <property type="project" value="TreeGrafter"/>
</dbReference>
<keyword evidence="5 13" id="KW-0444">Lipid biosynthesis</keyword>
<evidence type="ECO:0000256" key="4">
    <source>
        <dbReference type="ARBA" id="ARBA00016436"/>
    </source>
</evidence>
<evidence type="ECO:0000256" key="13">
    <source>
        <dbReference type="HAMAP-Rule" id="MF_00409"/>
    </source>
</evidence>
<evidence type="ECO:0000256" key="12">
    <source>
        <dbReference type="ARBA" id="ARBA00029757"/>
    </source>
</evidence>
<evidence type="ECO:0000256" key="6">
    <source>
        <dbReference type="ARBA" id="ARBA00022556"/>
    </source>
</evidence>
<evidence type="ECO:0000256" key="7">
    <source>
        <dbReference type="ARBA" id="ARBA00022679"/>
    </source>
</evidence>
<dbReference type="STRING" id="454194.PYK22_01854"/>
<keyword evidence="8 13" id="KW-0547">Nucleotide-binding</keyword>
<accession>A0A0B6WYN7</accession>
<evidence type="ECO:0000256" key="9">
    <source>
        <dbReference type="ARBA" id="ARBA00022777"/>
    </source>
</evidence>
<comment type="catalytic activity">
    <reaction evidence="13">
        <text>a lipid A disaccharide + ATP = a lipid IVA + ADP + H(+)</text>
        <dbReference type="Rhea" id="RHEA:67840"/>
        <dbReference type="ChEBI" id="CHEBI:15378"/>
        <dbReference type="ChEBI" id="CHEBI:30616"/>
        <dbReference type="ChEBI" id="CHEBI:176343"/>
        <dbReference type="ChEBI" id="CHEBI:176425"/>
        <dbReference type="ChEBI" id="CHEBI:456216"/>
        <dbReference type="EC" id="2.7.1.130"/>
    </reaction>
</comment>
<dbReference type="GO" id="GO:0009029">
    <property type="term" value="F:lipid-A 4'-kinase activity"/>
    <property type="evidence" value="ECO:0007669"/>
    <property type="project" value="UniProtKB-UniRule"/>
</dbReference>
<dbReference type="PANTHER" id="PTHR42724">
    <property type="entry name" value="TETRAACYLDISACCHARIDE 4'-KINASE"/>
    <property type="match status" value="1"/>
</dbReference>
<feature type="binding site" evidence="13">
    <location>
        <begin position="43"/>
        <end position="50"/>
    </location>
    <ligand>
        <name>ATP</name>
        <dbReference type="ChEBI" id="CHEBI:30616"/>
    </ligand>
</feature>
<dbReference type="UniPathway" id="UPA00359">
    <property type="reaction ID" value="UER00482"/>
</dbReference>
<dbReference type="PANTHER" id="PTHR42724:SF1">
    <property type="entry name" value="TETRAACYLDISACCHARIDE 4'-KINASE, MITOCHONDRIAL-RELATED"/>
    <property type="match status" value="1"/>
</dbReference>
<reference evidence="14 15" key="1">
    <citation type="submission" date="2013-12" db="EMBL/GenBank/DDBJ databases">
        <authorList>
            <person name="Stott M."/>
        </authorList>
    </citation>
    <scope>NUCLEOTIDE SEQUENCE [LARGE SCALE GENOMIC DNA]</scope>
    <source>
        <strain evidence="14 15">K22</strain>
    </source>
</reference>
<protein>
    <recommendedName>
        <fullName evidence="4 13">Tetraacyldisaccharide 4'-kinase</fullName>
        <ecNumber evidence="3 13">2.7.1.130</ecNumber>
    </recommendedName>
    <alternativeName>
        <fullName evidence="12 13">Lipid A 4'-kinase</fullName>
    </alternativeName>
</protein>
<proteinExistence type="inferred from homology"/>
<dbReference type="Pfam" id="PF02606">
    <property type="entry name" value="LpxK"/>
    <property type="match status" value="1"/>
</dbReference>